<organism evidence="8 9">
    <name type="scientific">Trinickia violacea</name>
    <dbReference type="NCBI Taxonomy" id="2571746"/>
    <lineage>
        <taxon>Bacteria</taxon>
        <taxon>Pseudomonadati</taxon>
        <taxon>Pseudomonadota</taxon>
        <taxon>Betaproteobacteria</taxon>
        <taxon>Burkholderiales</taxon>
        <taxon>Burkholderiaceae</taxon>
        <taxon>Trinickia</taxon>
    </lineage>
</organism>
<feature type="transmembrane region" description="Helical" evidence="7">
    <location>
        <begin position="249"/>
        <end position="272"/>
    </location>
</feature>
<proteinExistence type="inferred from homology"/>
<dbReference type="Proteomes" id="UP000298656">
    <property type="component" value="Chromosome 1"/>
</dbReference>
<feature type="transmembrane region" description="Helical" evidence="7">
    <location>
        <begin position="116"/>
        <end position="140"/>
    </location>
</feature>
<evidence type="ECO:0000256" key="1">
    <source>
        <dbReference type="ARBA" id="ARBA00004651"/>
    </source>
</evidence>
<evidence type="ECO:0000256" key="6">
    <source>
        <dbReference type="ARBA" id="ARBA00023136"/>
    </source>
</evidence>
<feature type="transmembrane region" description="Helical" evidence="7">
    <location>
        <begin position="86"/>
        <end position="104"/>
    </location>
</feature>
<evidence type="ECO:0000256" key="2">
    <source>
        <dbReference type="ARBA" id="ARBA00007543"/>
    </source>
</evidence>
<evidence type="ECO:0000256" key="3">
    <source>
        <dbReference type="ARBA" id="ARBA00022475"/>
    </source>
</evidence>
<feature type="transmembrane region" description="Helical" evidence="7">
    <location>
        <begin position="12"/>
        <end position="37"/>
    </location>
</feature>
<reference evidence="8 9" key="1">
    <citation type="submission" date="2019-05" db="EMBL/GenBank/DDBJ databases">
        <title>Burkholderia sp. DHOD12, isolated from subtropical forest soil.</title>
        <authorList>
            <person name="Gao Z.-H."/>
            <person name="Qiu L.-H."/>
        </authorList>
    </citation>
    <scope>NUCLEOTIDE SEQUENCE [LARGE SCALE GENOMIC DNA]</scope>
    <source>
        <strain evidence="8 9">DHOD12</strain>
    </source>
</reference>
<keyword evidence="3" id="KW-1003">Cell membrane</keyword>
<dbReference type="GO" id="GO:0019646">
    <property type="term" value="P:aerobic electron transport chain"/>
    <property type="evidence" value="ECO:0007669"/>
    <property type="project" value="TreeGrafter"/>
</dbReference>
<feature type="transmembrane region" description="Helical" evidence="7">
    <location>
        <begin position="292"/>
        <end position="312"/>
    </location>
</feature>
<dbReference type="OrthoDB" id="9776710at2"/>
<keyword evidence="9" id="KW-1185">Reference proteome</keyword>
<evidence type="ECO:0000313" key="8">
    <source>
        <dbReference type="EMBL" id="QCP51669.1"/>
    </source>
</evidence>
<dbReference type="PANTHER" id="PTHR43141">
    <property type="entry name" value="CYTOCHROME BD2 SUBUNIT II"/>
    <property type="match status" value="1"/>
</dbReference>
<dbReference type="KEGG" id="tvl:FAZ95_06610"/>
<dbReference type="GO" id="GO:0070069">
    <property type="term" value="C:cytochrome complex"/>
    <property type="evidence" value="ECO:0007669"/>
    <property type="project" value="TreeGrafter"/>
</dbReference>
<comment type="similarity">
    <text evidence="2">Belongs to the cytochrome ubiquinol oxidase subunit 2 family.</text>
</comment>
<comment type="subcellular location">
    <subcellularLocation>
        <location evidence="1">Cell membrane</location>
        <topology evidence="1">Multi-pass membrane protein</topology>
    </subcellularLocation>
</comment>
<keyword evidence="4 7" id="KW-0812">Transmembrane</keyword>
<keyword evidence="5 7" id="KW-1133">Transmembrane helix</keyword>
<dbReference type="AlphaFoldDB" id="A0A4P8J0A5"/>
<dbReference type="EMBL" id="CP040077">
    <property type="protein sequence ID" value="QCP51669.1"/>
    <property type="molecule type" value="Genomic_DNA"/>
</dbReference>
<feature type="transmembrane region" description="Helical" evidence="7">
    <location>
        <begin position="222"/>
        <end position="242"/>
    </location>
</feature>
<gene>
    <name evidence="8" type="ORF">FAZ95_06610</name>
</gene>
<evidence type="ECO:0000313" key="9">
    <source>
        <dbReference type="Proteomes" id="UP000298656"/>
    </source>
</evidence>
<dbReference type="GO" id="GO:0009055">
    <property type="term" value="F:electron transfer activity"/>
    <property type="evidence" value="ECO:0007669"/>
    <property type="project" value="TreeGrafter"/>
</dbReference>
<dbReference type="RefSeq" id="WP_137334446.1">
    <property type="nucleotide sequence ID" value="NZ_CP040077.1"/>
</dbReference>
<evidence type="ECO:0000256" key="4">
    <source>
        <dbReference type="ARBA" id="ARBA00022692"/>
    </source>
</evidence>
<feature type="transmembrane region" description="Helical" evidence="7">
    <location>
        <begin position="152"/>
        <end position="172"/>
    </location>
</feature>
<dbReference type="Pfam" id="PF02322">
    <property type="entry name" value="Cyt_bd_oxida_II"/>
    <property type="match status" value="1"/>
</dbReference>
<name>A0A4P8J0A5_9BURK</name>
<evidence type="ECO:0000256" key="7">
    <source>
        <dbReference type="SAM" id="Phobius"/>
    </source>
</evidence>
<dbReference type="PANTHER" id="PTHR43141:SF4">
    <property type="entry name" value="CYTOCHROME BD2 SUBUNIT II"/>
    <property type="match status" value="1"/>
</dbReference>
<feature type="transmembrane region" description="Helical" evidence="7">
    <location>
        <begin position="184"/>
        <end position="202"/>
    </location>
</feature>
<sequence>MDTSAHNILANLWFCLLAIVLALYVITDGFDLGIGILSLMTPRASDRDQMIHSINHVWGANETWLVVLGGGLFGAFPIVYATLLSGMYGVVMLLIAALIMRGAAIEFRHAARKPRAWDCVFGVGSLLAAIAQGLILGRLITGFSGGTADFAFSLVSALGVVSGYILLGATYLIKKVTGRVERNARKWTILSVFTTMVCALVLSFGTRSLSEVGLARWTEPSIFHVLLVFAFIAAMSGLYIVVTTAMNRVLAPFAGAAALFLSSFIGLATSLWPYVIPGRLTIHDAASDSSTLAFMLAGFGMLLPVMVGYNLYQYFIFRGKVEIEPY</sequence>
<dbReference type="GO" id="GO:0005886">
    <property type="term" value="C:plasma membrane"/>
    <property type="evidence" value="ECO:0007669"/>
    <property type="project" value="UniProtKB-SubCell"/>
</dbReference>
<dbReference type="InterPro" id="IPR003317">
    <property type="entry name" value="Cyt-d_oxidase_su2"/>
</dbReference>
<dbReference type="GO" id="GO:0016682">
    <property type="term" value="F:oxidoreductase activity, acting on diphenols and related substances as donors, oxygen as acceptor"/>
    <property type="evidence" value="ECO:0007669"/>
    <property type="project" value="TreeGrafter"/>
</dbReference>
<accession>A0A4P8J0A5</accession>
<keyword evidence="6 7" id="KW-0472">Membrane</keyword>
<protein>
    <submittedName>
        <fullName evidence="8">Cytochrome d ubiquinol oxidase subunit II</fullName>
    </submittedName>
</protein>
<evidence type="ECO:0000256" key="5">
    <source>
        <dbReference type="ARBA" id="ARBA00022989"/>
    </source>
</evidence>